<dbReference type="InterPro" id="IPR007339">
    <property type="entry name" value="RclC-like"/>
</dbReference>
<accession>A0A8J3VBT7</accession>
<feature type="transmembrane region" description="Helical" evidence="2">
    <location>
        <begin position="67"/>
        <end position="89"/>
    </location>
</feature>
<evidence type="ECO:0000313" key="4">
    <source>
        <dbReference type="Proteomes" id="UP000630097"/>
    </source>
</evidence>
<dbReference type="AlphaFoldDB" id="A0A8J3VBT7"/>
<feature type="region of interest" description="Disordered" evidence="1">
    <location>
        <begin position="1"/>
        <end position="21"/>
    </location>
</feature>
<feature type="transmembrane region" description="Helical" evidence="2">
    <location>
        <begin position="34"/>
        <end position="55"/>
    </location>
</feature>
<feature type="compositionally biased region" description="Basic and acidic residues" evidence="1">
    <location>
        <begin position="1"/>
        <end position="13"/>
    </location>
</feature>
<dbReference type="GO" id="GO:1901530">
    <property type="term" value="P:response to hypochlorite"/>
    <property type="evidence" value="ECO:0007669"/>
    <property type="project" value="TreeGrafter"/>
</dbReference>
<keyword evidence="4" id="KW-1185">Reference proteome</keyword>
<dbReference type="Pfam" id="PF04224">
    <property type="entry name" value="DUF417"/>
    <property type="match status" value="1"/>
</dbReference>
<comment type="caution">
    <text evidence="3">The sequence shown here is derived from an EMBL/GenBank/DDBJ whole genome shotgun (WGS) entry which is preliminary data.</text>
</comment>
<dbReference type="GO" id="GO:0005886">
    <property type="term" value="C:plasma membrane"/>
    <property type="evidence" value="ECO:0007669"/>
    <property type="project" value="TreeGrafter"/>
</dbReference>
<protein>
    <recommendedName>
        <fullName evidence="5">DUF417 family protein</fullName>
    </recommendedName>
</protein>
<sequence length="135" mass="14311">MDRCGQVRQDGKQGADPTQPTTELALRVPQLQDVANALGTTEIIAAILIAIHPLWPRISALGSTLAIALFLGTISFLFTTPGVIADFVHGFPVLSAQPGEFLLKDLVLIGVALWTLGDSIEAGWPRLASNTSSHV</sequence>
<evidence type="ECO:0000313" key="3">
    <source>
        <dbReference type="EMBL" id="GIG84282.1"/>
    </source>
</evidence>
<dbReference type="EMBL" id="BONV01000049">
    <property type="protein sequence ID" value="GIG84282.1"/>
    <property type="molecule type" value="Genomic_DNA"/>
</dbReference>
<proteinExistence type="predicted"/>
<dbReference type="Proteomes" id="UP000630097">
    <property type="component" value="Unassembled WGS sequence"/>
</dbReference>
<keyword evidence="2" id="KW-0812">Transmembrane</keyword>
<dbReference type="PANTHER" id="PTHR40106">
    <property type="entry name" value="INNER MEMBRANE PROTEIN RCLC"/>
    <property type="match status" value="1"/>
</dbReference>
<gene>
    <name evidence="3" type="ORF">Pka01_74090</name>
</gene>
<reference evidence="3 4" key="1">
    <citation type="submission" date="2021-01" db="EMBL/GenBank/DDBJ databases">
        <title>Whole genome shotgun sequence of Planotetraspora kaengkrachanensis NBRC 104272.</title>
        <authorList>
            <person name="Komaki H."/>
            <person name="Tamura T."/>
        </authorList>
    </citation>
    <scope>NUCLEOTIDE SEQUENCE [LARGE SCALE GENOMIC DNA]</scope>
    <source>
        <strain evidence="3 4">NBRC 104272</strain>
    </source>
</reference>
<dbReference type="PANTHER" id="PTHR40106:SF1">
    <property type="entry name" value="INNER MEMBRANE PROTEIN RCLC"/>
    <property type="match status" value="1"/>
</dbReference>
<organism evidence="3 4">
    <name type="scientific">Planotetraspora kaengkrachanensis</name>
    <dbReference type="NCBI Taxonomy" id="575193"/>
    <lineage>
        <taxon>Bacteria</taxon>
        <taxon>Bacillati</taxon>
        <taxon>Actinomycetota</taxon>
        <taxon>Actinomycetes</taxon>
        <taxon>Streptosporangiales</taxon>
        <taxon>Streptosporangiaceae</taxon>
        <taxon>Planotetraspora</taxon>
    </lineage>
</organism>
<evidence type="ECO:0008006" key="5">
    <source>
        <dbReference type="Google" id="ProtNLM"/>
    </source>
</evidence>
<evidence type="ECO:0000256" key="2">
    <source>
        <dbReference type="SAM" id="Phobius"/>
    </source>
</evidence>
<keyword evidence="2" id="KW-0472">Membrane</keyword>
<keyword evidence="2" id="KW-1133">Transmembrane helix</keyword>
<name>A0A8J3VBT7_9ACTN</name>
<evidence type="ECO:0000256" key="1">
    <source>
        <dbReference type="SAM" id="MobiDB-lite"/>
    </source>
</evidence>